<feature type="zinc finger region" description="C3H1-type" evidence="5">
    <location>
        <begin position="56"/>
        <end position="84"/>
    </location>
</feature>
<dbReference type="SUPFAM" id="SSF90229">
    <property type="entry name" value="CCCH zinc finger"/>
    <property type="match status" value="1"/>
</dbReference>
<evidence type="ECO:0000313" key="8">
    <source>
        <dbReference type="EMBL" id="KNC49283.1"/>
    </source>
</evidence>
<dbReference type="InterPro" id="IPR045877">
    <property type="entry name" value="ZFP36-like"/>
</dbReference>
<name>A0A0L0DD80_THETB</name>
<dbReference type="GO" id="GO:0003729">
    <property type="term" value="F:mRNA binding"/>
    <property type="evidence" value="ECO:0007669"/>
    <property type="project" value="InterPro"/>
</dbReference>
<evidence type="ECO:0000256" key="3">
    <source>
        <dbReference type="ARBA" id="ARBA00022771"/>
    </source>
</evidence>
<dbReference type="EMBL" id="GL349454">
    <property type="protein sequence ID" value="KNC49283.1"/>
    <property type="molecule type" value="Genomic_DNA"/>
</dbReference>
<dbReference type="Pfam" id="PF00642">
    <property type="entry name" value="zf-CCCH"/>
    <property type="match status" value="1"/>
</dbReference>
<dbReference type="eggNOG" id="ENOG502S8CS">
    <property type="taxonomic scope" value="Eukaryota"/>
</dbReference>
<dbReference type="InterPro" id="IPR000571">
    <property type="entry name" value="Znf_CCCH"/>
</dbReference>
<organism evidence="8 9">
    <name type="scientific">Thecamonas trahens ATCC 50062</name>
    <dbReference type="NCBI Taxonomy" id="461836"/>
    <lineage>
        <taxon>Eukaryota</taxon>
        <taxon>Apusozoa</taxon>
        <taxon>Apusomonadida</taxon>
        <taxon>Apusomonadidae</taxon>
        <taxon>Thecamonas</taxon>
    </lineage>
</organism>
<dbReference type="Gene3D" id="4.10.1000.10">
    <property type="entry name" value="Zinc finger, CCCH-type"/>
    <property type="match status" value="1"/>
</dbReference>
<evidence type="ECO:0000256" key="6">
    <source>
        <dbReference type="SAM" id="MobiDB-lite"/>
    </source>
</evidence>
<proteinExistence type="predicted"/>
<keyword evidence="3 5" id="KW-0863">Zinc-finger</keyword>
<dbReference type="OrthoDB" id="410307at2759"/>
<evidence type="ECO:0000256" key="2">
    <source>
        <dbReference type="ARBA" id="ARBA00022737"/>
    </source>
</evidence>
<dbReference type="GeneID" id="25564720"/>
<keyword evidence="9" id="KW-1185">Reference proteome</keyword>
<dbReference type="RefSeq" id="XP_013757997.1">
    <property type="nucleotide sequence ID" value="XM_013902543.1"/>
</dbReference>
<evidence type="ECO:0000313" key="9">
    <source>
        <dbReference type="Proteomes" id="UP000054408"/>
    </source>
</evidence>
<dbReference type="STRING" id="461836.A0A0L0DD80"/>
<dbReference type="GO" id="GO:0008270">
    <property type="term" value="F:zinc ion binding"/>
    <property type="evidence" value="ECO:0007669"/>
    <property type="project" value="UniProtKB-KW"/>
</dbReference>
<reference evidence="8 9" key="1">
    <citation type="submission" date="2010-05" db="EMBL/GenBank/DDBJ databases">
        <title>The Genome Sequence of Thecamonas trahens ATCC 50062.</title>
        <authorList>
            <consortium name="The Broad Institute Genome Sequencing Platform"/>
            <person name="Russ C."/>
            <person name="Cuomo C."/>
            <person name="Shea T."/>
            <person name="Young S.K."/>
            <person name="Zeng Q."/>
            <person name="Koehrsen M."/>
            <person name="Haas B."/>
            <person name="Borodovsky M."/>
            <person name="Guigo R."/>
            <person name="Alvarado L."/>
            <person name="Berlin A."/>
            <person name="Bochicchio J."/>
            <person name="Borenstein D."/>
            <person name="Chapman S."/>
            <person name="Chen Z."/>
            <person name="Freedman E."/>
            <person name="Gellesch M."/>
            <person name="Goldberg J."/>
            <person name="Griggs A."/>
            <person name="Gujja S."/>
            <person name="Heilman E."/>
            <person name="Heiman D."/>
            <person name="Hepburn T."/>
            <person name="Howarth C."/>
            <person name="Jen D."/>
            <person name="Larson L."/>
            <person name="Mehta T."/>
            <person name="Park D."/>
            <person name="Pearson M."/>
            <person name="Roberts A."/>
            <person name="Saif S."/>
            <person name="Shenoy N."/>
            <person name="Sisk P."/>
            <person name="Stolte C."/>
            <person name="Sykes S."/>
            <person name="Thomson T."/>
            <person name="Walk T."/>
            <person name="White J."/>
            <person name="Yandava C."/>
            <person name="Burger G."/>
            <person name="Gray M.W."/>
            <person name="Holland P.W.H."/>
            <person name="King N."/>
            <person name="Lang F.B.F."/>
            <person name="Roger A.J."/>
            <person name="Ruiz-Trillo I."/>
            <person name="Lander E."/>
            <person name="Nusbaum C."/>
        </authorList>
    </citation>
    <scope>NUCLEOTIDE SEQUENCE [LARGE SCALE GENOMIC DNA]</scope>
    <source>
        <strain evidence="8 9">ATCC 50062</strain>
    </source>
</reference>
<feature type="compositionally biased region" description="Basic residues" evidence="6">
    <location>
        <begin position="117"/>
        <end position="128"/>
    </location>
</feature>
<protein>
    <recommendedName>
        <fullName evidence="7">C3H1-type domain-containing protein</fullName>
    </recommendedName>
</protein>
<dbReference type="InterPro" id="IPR036855">
    <property type="entry name" value="Znf_CCCH_sf"/>
</dbReference>
<dbReference type="PANTHER" id="PTHR12547">
    <property type="entry name" value="CCCH ZINC FINGER/TIS11-RELATED"/>
    <property type="match status" value="1"/>
</dbReference>
<dbReference type="GO" id="GO:0051252">
    <property type="term" value="P:regulation of RNA metabolic process"/>
    <property type="evidence" value="ECO:0007669"/>
    <property type="project" value="UniProtKB-ARBA"/>
</dbReference>
<gene>
    <name evidence="8" type="ORF">AMSG_05278</name>
</gene>
<feature type="region of interest" description="Disordered" evidence="6">
    <location>
        <begin position="1"/>
        <end position="51"/>
    </location>
</feature>
<accession>A0A0L0DD80</accession>
<sequence length="305" mass="32232">MSGRKSRIGCSRRQRGAGGGRDLAGPDRDQRRKPGRLPGRTPPSVRPDGSRHVLVLYKTTICKHWKQRGTCKFGSKCLFAHGETDLRSRNDNLGHTKTIKQVFRPSPSPLALPRPARPARPRQARRGPARPATDRRSSTKSSSGKASAARHAYPSAGLHRLSLADRRPIADESDTSSEASEASSASAASVTSVAPTEQATAMANAAATAPAAKPAAKSATAPAMAPAACCSKRPQATAPRASASASVEICLSFAAIGICPHGDLQSGGCPMRHMTRRTPGSAWSGASWWRPRLAVFEALTKAQHL</sequence>
<dbReference type="FunFam" id="4.10.1000.10:FF:000003">
    <property type="entry name" value="Zinc finger CCCH domain-containing protein"/>
    <property type="match status" value="1"/>
</dbReference>
<feature type="region of interest" description="Disordered" evidence="6">
    <location>
        <begin position="101"/>
        <end position="191"/>
    </location>
</feature>
<feature type="compositionally biased region" description="Pro residues" evidence="6">
    <location>
        <begin position="106"/>
        <end position="116"/>
    </location>
</feature>
<keyword evidence="1 5" id="KW-0479">Metal-binding</keyword>
<evidence type="ECO:0000256" key="5">
    <source>
        <dbReference type="PROSITE-ProRule" id="PRU00723"/>
    </source>
</evidence>
<keyword evidence="2" id="KW-0677">Repeat</keyword>
<dbReference type="AlphaFoldDB" id="A0A0L0DD80"/>
<dbReference type="SMART" id="SM00356">
    <property type="entry name" value="ZnF_C3H1"/>
    <property type="match status" value="2"/>
</dbReference>
<feature type="compositionally biased region" description="Basic residues" evidence="6">
    <location>
        <begin position="1"/>
        <end position="15"/>
    </location>
</feature>
<feature type="compositionally biased region" description="Low complexity" evidence="6">
    <location>
        <begin position="139"/>
        <end position="150"/>
    </location>
</feature>
<evidence type="ECO:0000259" key="7">
    <source>
        <dbReference type="PROSITE" id="PS50103"/>
    </source>
</evidence>
<evidence type="ECO:0000256" key="1">
    <source>
        <dbReference type="ARBA" id="ARBA00022723"/>
    </source>
</evidence>
<feature type="compositionally biased region" description="Low complexity" evidence="6">
    <location>
        <begin position="176"/>
        <end position="191"/>
    </location>
</feature>
<evidence type="ECO:0000256" key="4">
    <source>
        <dbReference type="ARBA" id="ARBA00022833"/>
    </source>
</evidence>
<feature type="domain" description="C3H1-type" evidence="7">
    <location>
        <begin position="56"/>
        <end position="84"/>
    </location>
</feature>
<dbReference type="PROSITE" id="PS50103">
    <property type="entry name" value="ZF_C3H1"/>
    <property type="match status" value="1"/>
</dbReference>
<dbReference type="GO" id="GO:0010468">
    <property type="term" value="P:regulation of gene expression"/>
    <property type="evidence" value="ECO:0007669"/>
    <property type="project" value="UniProtKB-ARBA"/>
</dbReference>
<dbReference type="Proteomes" id="UP000054408">
    <property type="component" value="Unassembled WGS sequence"/>
</dbReference>
<keyword evidence="4 5" id="KW-0862">Zinc</keyword>